<dbReference type="AlphaFoldDB" id="A0A4Q9VHL6"/>
<keyword evidence="6 7" id="KW-0472">Membrane</keyword>
<comment type="cofactor">
    <cofactor evidence="7">
        <name>FMN</name>
        <dbReference type="ChEBI" id="CHEBI:58210"/>
    </cofactor>
    <text evidence="7">Binds 1 FMN per subunit.</text>
</comment>
<feature type="transmembrane region" description="Helical" evidence="7">
    <location>
        <begin position="127"/>
        <end position="147"/>
    </location>
</feature>
<comment type="function">
    <text evidence="7">Part of the MsrPQ system that repairs oxidized periplasmic proteins containing methionine sulfoxide residues (Met-O), using respiratory chain electrons. Thus protects these proteins from oxidative-stress damage caused by reactive species of oxygen and chlorine generated by the host defense mechanisms. MsrPQ is essential for the maintenance of envelope integrity under bleach stress, rescuing a wide series of structurally unrelated periplasmic proteins from methionine oxidation. MsrQ provides electrons for reduction to the reductase catalytic subunit MsrP, using the quinone pool of the respiratory chain.</text>
</comment>
<dbReference type="Proteomes" id="UP000292781">
    <property type="component" value="Unassembled WGS sequence"/>
</dbReference>
<sequence length="284" mass="29975">MGWISNDWLPWLDRAGRVSRLRAAVFALLWVPLALLAARTLAGDLGPRPITEAIHDSGDWTVRLLILTIVVTPLRQVSGRSELIGVRRMIGVATLVAALLHVTLYMADLGWDAGRIATEILIRPYLAIGFVALAGLVALGVTSTDGAIRRLGGAAWKRLHGLVHPIVLLALVHVFLQSKLDLAQGAILTGVACAGLAIRLAAERGSATSIVAAIVAAAVASIGGGAMEAVWFTLKTGRSPTGLLASNFDAAYRIPPSWIAGAIAATALVVAHLVRRKMPARRVR</sequence>
<dbReference type="GO" id="GO:0016679">
    <property type="term" value="F:oxidoreductase activity, acting on diphenols and related substances as donors"/>
    <property type="evidence" value="ECO:0007669"/>
    <property type="project" value="TreeGrafter"/>
</dbReference>
<evidence type="ECO:0000256" key="5">
    <source>
        <dbReference type="ARBA" id="ARBA00023004"/>
    </source>
</evidence>
<keyword evidence="3 7" id="KW-0812">Transmembrane</keyword>
<dbReference type="HAMAP" id="MF_01207">
    <property type="entry name" value="MsrQ"/>
    <property type="match status" value="1"/>
</dbReference>
<feature type="transmembrane region" description="Helical" evidence="7">
    <location>
        <begin position="21"/>
        <end position="40"/>
    </location>
</feature>
<keyword evidence="7" id="KW-0249">Electron transport</keyword>
<evidence type="ECO:0000256" key="4">
    <source>
        <dbReference type="ARBA" id="ARBA00022989"/>
    </source>
</evidence>
<dbReference type="GO" id="GO:0009055">
    <property type="term" value="F:electron transfer activity"/>
    <property type="evidence" value="ECO:0007669"/>
    <property type="project" value="UniProtKB-UniRule"/>
</dbReference>
<dbReference type="GO" id="GO:0020037">
    <property type="term" value="F:heme binding"/>
    <property type="evidence" value="ECO:0007669"/>
    <property type="project" value="UniProtKB-UniRule"/>
</dbReference>
<reference evidence="9 10" key="1">
    <citation type="submission" date="2019-02" db="EMBL/GenBank/DDBJ databases">
        <title>Siculibacillus lacustris gen. nov., sp. nov., a new rosette-forming bacterium isolated from a freshwater crater lake (Lake St. Ana, Romania).</title>
        <authorList>
            <person name="Felfoldi T."/>
            <person name="Marton Z."/>
            <person name="Szabo A."/>
            <person name="Mentes A."/>
            <person name="Boka K."/>
            <person name="Marialigeti K."/>
            <person name="Mathe I."/>
            <person name="Koncz M."/>
            <person name="Schumann P."/>
            <person name="Toth E."/>
        </authorList>
    </citation>
    <scope>NUCLEOTIDE SEQUENCE [LARGE SCALE GENOMIC DNA]</scope>
    <source>
        <strain evidence="9 10">SA-279</strain>
    </source>
</reference>
<keyword evidence="7" id="KW-1003">Cell membrane</keyword>
<keyword evidence="2 7" id="KW-0813">Transport</keyword>
<keyword evidence="7" id="KW-0479">Metal-binding</keyword>
<feature type="domain" description="Ferric oxidoreductase" evidence="8">
    <location>
        <begin position="58"/>
        <end position="170"/>
    </location>
</feature>
<name>A0A4Q9VHL6_9HYPH</name>
<feature type="transmembrane region" description="Helical" evidence="7">
    <location>
        <begin position="254"/>
        <end position="274"/>
    </location>
</feature>
<dbReference type="GO" id="GO:0046872">
    <property type="term" value="F:metal ion binding"/>
    <property type="evidence" value="ECO:0007669"/>
    <property type="project" value="UniProtKB-KW"/>
</dbReference>
<dbReference type="PANTHER" id="PTHR36964">
    <property type="entry name" value="PROTEIN-METHIONINE-SULFOXIDE REDUCTASE HEME-BINDING SUBUNIT MSRQ"/>
    <property type="match status" value="1"/>
</dbReference>
<dbReference type="Pfam" id="PF01794">
    <property type="entry name" value="Ferric_reduct"/>
    <property type="match status" value="1"/>
</dbReference>
<comment type="subcellular location">
    <subcellularLocation>
        <location evidence="7">Cell membrane</location>
        <topology evidence="7">Multi-pass membrane protein</topology>
    </subcellularLocation>
    <subcellularLocation>
        <location evidence="1">Membrane</location>
        <topology evidence="1">Multi-pass membrane protein</topology>
    </subcellularLocation>
</comment>
<evidence type="ECO:0000313" key="10">
    <source>
        <dbReference type="Proteomes" id="UP000292781"/>
    </source>
</evidence>
<evidence type="ECO:0000256" key="6">
    <source>
        <dbReference type="ARBA" id="ARBA00023136"/>
    </source>
</evidence>
<evidence type="ECO:0000256" key="3">
    <source>
        <dbReference type="ARBA" id="ARBA00022692"/>
    </source>
</evidence>
<feature type="transmembrane region" description="Helical" evidence="7">
    <location>
        <begin position="89"/>
        <end position="107"/>
    </location>
</feature>
<keyword evidence="10" id="KW-1185">Reference proteome</keyword>
<evidence type="ECO:0000313" key="9">
    <source>
        <dbReference type="EMBL" id="TBW34637.1"/>
    </source>
</evidence>
<comment type="caution">
    <text evidence="7">Lacks conserved residue(s) required for the propagation of feature annotation.</text>
</comment>
<protein>
    <recommendedName>
        <fullName evidence="7">Protein-methionine-sulfoxide reductase heme-binding subunit MsrQ</fullName>
    </recommendedName>
    <alternativeName>
        <fullName evidence="7">Flavocytochrome MsrQ</fullName>
    </alternativeName>
</protein>
<feature type="transmembrane region" description="Helical" evidence="7">
    <location>
        <begin position="209"/>
        <end position="234"/>
    </location>
</feature>
<dbReference type="GO" id="GO:0005886">
    <property type="term" value="C:plasma membrane"/>
    <property type="evidence" value="ECO:0007669"/>
    <property type="project" value="UniProtKB-SubCell"/>
</dbReference>
<comment type="similarity">
    <text evidence="7">Belongs to the MsrQ family.</text>
</comment>
<evidence type="ECO:0000256" key="7">
    <source>
        <dbReference type="HAMAP-Rule" id="MF_01207"/>
    </source>
</evidence>
<dbReference type="EMBL" id="SJFN01000032">
    <property type="protein sequence ID" value="TBW34637.1"/>
    <property type="molecule type" value="Genomic_DNA"/>
</dbReference>
<keyword evidence="7" id="KW-0288">FMN</keyword>
<comment type="cofactor">
    <cofactor evidence="7">
        <name>heme b</name>
        <dbReference type="ChEBI" id="CHEBI:60344"/>
    </cofactor>
    <text evidence="7">Binds 1 heme b (iron(II)-protoporphyrin IX) group per subunit.</text>
</comment>
<evidence type="ECO:0000259" key="8">
    <source>
        <dbReference type="Pfam" id="PF01794"/>
    </source>
</evidence>
<keyword evidence="7" id="KW-0285">Flavoprotein</keyword>
<dbReference type="GO" id="GO:0030091">
    <property type="term" value="P:protein repair"/>
    <property type="evidence" value="ECO:0007669"/>
    <property type="project" value="UniProtKB-UniRule"/>
</dbReference>
<dbReference type="PANTHER" id="PTHR36964:SF1">
    <property type="entry name" value="PROTEIN-METHIONINE-SULFOXIDE REDUCTASE HEME-BINDING SUBUNIT MSRQ"/>
    <property type="match status" value="1"/>
</dbReference>
<comment type="caution">
    <text evidence="9">The sequence shown here is derived from an EMBL/GenBank/DDBJ whole genome shotgun (WGS) entry which is preliminary data.</text>
</comment>
<evidence type="ECO:0000256" key="1">
    <source>
        <dbReference type="ARBA" id="ARBA00004141"/>
    </source>
</evidence>
<feature type="transmembrane region" description="Helical" evidence="7">
    <location>
        <begin position="159"/>
        <end position="176"/>
    </location>
</feature>
<dbReference type="InterPro" id="IPR022837">
    <property type="entry name" value="MsrQ-like"/>
</dbReference>
<keyword evidence="4 7" id="KW-1133">Transmembrane helix</keyword>
<organism evidence="9 10">
    <name type="scientific">Siculibacillus lacustris</name>
    <dbReference type="NCBI Taxonomy" id="1549641"/>
    <lineage>
        <taxon>Bacteria</taxon>
        <taxon>Pseudomonadati</taxon>
        <taxon>Pseudomonadota</taxon>
        <taxon>Alphaproteobacteria</taxon>
        <taxon>Hyphomicrobiales</taxon>
        <taxon>Ancalomicrobiaceae</taxon>
        <taxon>Siculibacillus</taxon>
    </lineage>
</organism>
<keyword evidence="5 7" id="KW-0408">Iron</keyword>
<accession>A0A4Q9VHL6</accession>
<comment type="subunit">
    <text evidence="7">Heterodimer of a catalytic subunit (MsrP) and a heme-binding subunit (MsrQ).</text>
</comment>
<evidence type="ECO:0000256" key="2">
    <source>
        <dbReference type="ARBA" id="ARBA00022448"/>
    </source>
</evidence>
<gene>
    <name evidence="7" type="primary">msrQ</name>
    <name evidence="9" type="ORF">EYW49_17985</name>
</gene>
<feature type="transmembrane region" description="Helical" evidence="7">
    <location>
        <begin position="182"/>
        <end position="202"/>
    </location>
</feature>
<dbReference type="GO" id="GO:0010181">
    <property type="term" value="F:FMN binding"/>
    <property type="evidence" value="ECO:0007669"/>
    <property type="project" value="UniProtKB-UniRule"/>
</dbReference>
<proteinExistence type="inferred from homology"/>
<keyword evidence="7" id="KW-0349">Heme</keyword>
<dbReference type="InterPro" id="IPR013130">
    <property type="entry name" value="Fe3_Rdtase_TM_dom"/>
</dbReference>
<dbReference type="RefSeq" id="WP_131311014.1">
    <property type="nucleotide sequence ID" value="NZ_SJFN01000032.1"/>
</dbReference>
<dbReference type="OrthoDB" id="9788328at2"/>